<evidence type="ECO:0000256" key="2">
    <source>
        <dbReference type="ARBA" id="ARBA00022777"/>
    </source>
</evidence>
<dbReference type="Gene3D" id="3.30.450.40">
    <property type="match status" value="2"/>
</dbReference>
<keyword evidence="8" id="KW-1185">Reference proteome</keyword>
<dbReference type="InterPro" id="IPR001789">
    <property type="entry name" value="Sig_transdc_resp-reg_receiver"/>
</dbReference>
<dbReference type="InterPro" id="IPR000014">
    <property type="entry name" value="PAS"/>
</dbReference>
<dbReference type="Pfam" id="PF08447">
    <property type="entry name" value="PAS_3"/>
    <property type="match status" value="1"/>
</dbReference>
<dbReference type="CDD" id="cd00156">
    <property type="entry name" value="REC"/>
    <property type="match status" value="1"/>
</dbReference>
<dbReference type="InterPro" id="IPR029016">
    <property type="entry name" value="GAF-like_dom_sf"/>
</dbReference>
<dbReference type="PROSITE" id="PS50110">
    <property type="entry name" value="RESPONSE_REGULATORY"/>
    <property type="match status" value="1"/>
</dbReference>
<dbReference type="OrthoDB" id="9804863at2"/>
<dbReference type="PROSITE" id="PS50112">
    <property type="entry name" value="PAS"/>
    <property type="match status" value="1"/>
</dbReference>
<reference evidence="7 8" key="1">
    <citation type="submission" date="2018-08" db="EMBL/GenBank/DDBJ databases">
        <title>Genomic Encyclopedia of Type Strains, Phase IV (KMG-IV): sequencing the most valuable type-strain genomes for metagenomic binning, comparative biology and taxonomic classification.</title>
        <authorList>
            <person name="Goeker M."/>
        </authorList>
    </citation>
    <scope>NUCLEOTIDE SEQUENCE [LARGE SCALE GENOMIC DNA]</scope>
    <source>
        <strain evidence="7 8">DSM 23923</strain>
    </source>
</reference>
<dbReference type="Gene3D" id="3.30.450.20">
    <property type="entry name" value="PAS domain"/>
    <property type="match status" value="1"/>
</dbReference>
<evidence type="ECO:0000256" key="1">
    <source>
        <dbReference type="ARBA" id="ARBA00022679"/>
    </source>
</evidence>
<dbReference type="Gene3D" id="1.10.3210.10">
    <property type="entry name" value="Hypothetical protein af1432"/>
    <property type="match status" value="1"/>
</dbReference>
<sequence length="774" mass="87745">MAERIKPLLLDIEGENKHWLSNVLKEISVNFIEAASIAAIKDIPPSEFNLVLLGLDLPDCKGIACLEKVKEILPYTGIVVVVSAGEEKIADDCVQHNAQGFIQVGTLGSKSVGTLIQLAYNRQNAINQIVQARNQLSNLVSNLPGFIYRCRNEADWTMEYLSDGVKEITGYPAESFIENKVIAYNAIIHPEDQKMVRKEIRKAVKEKSRFQMDYRIITADKTEKWVWEQGNAVVSGNDGPVLEGYITDITEQKLREFQIQAIIEAGEILRNTLRLNEFCPKLVKRIKDIYHADCVALLLPTSRETITTIQYAEGNWSELIGEEVPLFECFDPIALEDRRTILFTRGEPGMKLCPILDDKTSAKMAFLPLKIDSNQNGMLVLGRGNQFTDLELETLIAISDILVPAIERSNLLQKVEKQLHRLESLHVIDQAITSNFDIQVINKIILDQVCKELGGDAADILILNKATNILENVGTTGFMDPMIRSIRVPLTTSIAGKVLLENKGFYINNLDQNPLWFIRKNMQVENFKSYFAYPMAVKGETIGVMEVFLRKISYPDRDWENFLEALATQAAVAYDSFKKYSELQRMQQNVSASFRTTLETWSRSLELHDIESQGHIHRVTNETIRLARELGMEESELPNIERGALLHDIGKIGIMDEILLKKGDLTEKDWEEIKRHPQIARDLLSNVKLLEDALDIPYSHHENWDGSGYPQGLKGEQIPLSARIFAVVDTFDAMTSTRPYRHAWTKSEAIQYLIDQKGIKFDPDVVDLFTKHIS</sequence>
<protein>
    <submittedName>
        <fullName evidence="7">PAS domain S-box-containing protein</fullName>
    </submittedName>
</protein>
<evidence type="ECO:0000256" key="3">
    <source>
        <dbReference type="PROSITE-ProRule" id="PRU00169"/>
    </source>
</evidence>
<proteinExistence type="predicted"/>
<dbReference type="EMBL" id="QUMS01000003">
    <property type="protein sequence ID" value="REG07282.1"/>
    <property type="molecule type" value="Genomic_DNA"/>
</dbReference>
<dbReference type="NCBIfam" id="TIGR00229">
    <property type="entry name" value="sensory_box"/>
    <property type="match status" value="1"/>
</dbReference>
<accession>A0A347ZWA2</accession>
<dbReference type="AlphaFoldDB" id="A0A347ZWA2"/>
<dbReference type="Gene3D" id="3.40.50.2300">
    <property type="match status" value="1"/>
</dbReference>
<dbReference type="CDD" id="cd00130">
    <property type="entry name" value="PAS"/>
    <property type="match status" value="1"/>
</dbReference>
<dbReference type="SMART" id="SM00065">
    <property type="entry name" value="GAF"/>
    <property type="match status" value="2"/>
</dbReference>
<dbReference type="PROSITE" id="PS51832">
    <property type="entry name" value="HD_GYP"/>
    <property type="match status" value="1"/>
</dbReference>
<dbReference type="RefSeq" id="WP_116225752.1">
    <property type="nucleotide sequence ID" value="NZ_AP018437.1"/>
</dbReference>
<dbReference type="InterPro" id="IPR013655">
    <property type="entry name" value="PAS_fold_3"/>
</dbReference>
<dbReference type="SUPFAM" id="SSF109604">
    <property type="entry name" value="HD-domain/PDEase-like"/>
    <property type="match status" value="1"/>
</dbReference>
<dbReference type="InterPro" id="IPR035965">
    <property type="entry name" value="PAS-like_dom_sf"/>
</dbReference>
<evidence type="ECO:0000313" key="7">
    <source>
        <dbReference type="EMBL" id="REG07282.1"/>
    </source>
</evidence>
<dbReference type="GO" id="GO:0016301">
    <property type="term" value="F:kinase activity"/>
    <property type="evidence" value="ECO:0007669"/>
    <property type="project" value="UniProtKB-KW"/>
</dbReference>
<dbReference type="SMART" id="SM00091">
    <property type="entry name" value="PAS"/>
    <property type="match status" value="1"/>
</dbReference>
<gene>
    <name evidence="7" type="ORF">DFR64_2487</name>
</gene>
<dbReference type="Proteomes" id="UP000256388">
    <property type="component" value="Unassembled WGS sequence"/>
</dbReference>
<name>A0A347ZWA2_9CHLR</name>
<dbReference type="InterPro" id="IPR037522">
    <property type="entry name" value="HD_GYP_dom"/>
</dbReference>
<dbReference type="InterPro" id="IPR011006">
    <property type="entry name" value="CheY-like_superfamily"/>
</dbReference>
<evidence type="ECO:0000259" key="6">
    <source>
        <dbReference type="PROSITE" id="PS51832"/>
    </source>
</evidence>
<comment type="caution">
    <text evidence="7">The sequence shown here is derived from an EMBL/GenBank/DDBJ whole genome shotgun (WGS) entry which is preliminary data.</text>
</comment>
<dbReference type="InterPro" id="IPR003607">
    <property type="entry name" value="HD/PDEase_dom"/>
</dbReference>
<feature type="domain" description="HD-GYP" evidence="6">
    <location>
        <begin position="590"/>
        <end position="774"/>
    </location>
</feature>
<dbReference type="InterPro" id="IPR052020">
    <property type="entry name" value="Cyclic_di-GMP/3'3'-cGAMP_PDE"/>
</dbReference>
<dbReference type="Pfam" id="PF13185">
    <property type="entry name" value="GAF_2"/>
    <property type="match status" value="1"/>
</dbReference>
<dbReference type="SUPFAM" id="SSF55781">
    <property type="entry name" value="GAF domain-like"/>
    <property type="match status" value="2"/>
</dbReference>
<feature type="domain" description="Response regulatory" evidence="4">
    <location>
        <begin position="6"/>
        <end position="119"/>
    </location>
</feature>
<evidence type="ECO:0000313" key="8">
    <source>
        <dbReference type="Proteomes" id="UP000256388"/>
    </source>
</evidence>
<dbReference type="CDD" id="cd00077">
    <property type="entry name" value="HDc"/>
    <property type="match status" value="1"/>
</dbReference>
<keyword evidence="1" id="KW-0808">Transferase</keyword>
<feature type="domain" description="PAS" evidence="5">
    <location>
        <begin position="132"/>
        <end position="207"/>
    </location>
</feature>
<dbReference type="PANTHER" id="PTHR45228">
    <property type="entry name" value="CYCLIC DI-GMP PHOSPHODIESTERASE TM_0186-RELATED"/>
    <property type="match status" value="1"/>
</dbReference>
<keyword evidence="2" id="KW-0418">Kinase</keyword>
<organism evidence="7 8">
    <name type="scientific">Pelolinea submarina</name>
    <dbReference type="NCBI Taxonomy" id="913107"/>
    <lineage>
        <taxon>Bacteria</taxon>
        <taxon>Bacillati</taxon>
        <taxon>Chloroflexota</taxon>
        <taxon>Anaerolineae</taxon>
        <taxon>Anaerolineales</taxon>
        <taxon>Anaerolineaceae</taxon>
        <taxon>Pelolinea</taxon>
    </lineage>
</organism>
<comment type="caution">
    <text evidence="3">Lacks conserved residue(s) required for the propagation of feature annotation.</text>
</comment>
<dbReference type="GO" id="GO:0000160">
    <property type="term" value="P:phosphorelay signal transduction system"/>
    <property type="evidence" value="ECO:0007669"/>
    <property type="project" value="InterPro"/>
</dbReference>
<evidence type="ECO:0000259" key="5">
    <source>
        <dbReference type="PROSITE" id="PS50112"/>
    </source>
</evidence>
<dbReference type="InterPro" id="IPR003018">
    <property type="entry name" value="GAF"/>
</dbReference>
<dbReference type="PANTHER" id="PTHR45228:SF1">
    <property type="entry name" value="CYCLIC DI-GMP PHOSPHODIESTERASE TM_0186"/>
    <property type="match status" value="1"/>
</dbReference>
<dbReference type="Pfam" id="PF13487">
    <property type="entry name" value="HD_5"/>
    <property type="match status" value="1"/>
</dbReference>
<dbReference type="SUPFAM" id="SSF52172">
    <property type="entry name" value="CheY-like"/>
    <property type="match status" value="1"/>
</dbReference>
<dbReference type="SUPFAM" id="SSF55785">
    <property type="entry name" value="PYP-like sensor domain (PAS domain)"/>
    <property type="match status" value="1"/>
</dbReference>
<evidence type="ECO:0000259" key="4">
    <source>
        <dbReference type="PROSITE" id="PS50110"/>
    </source>
</evidence>